<comment type="caution">
    <text evidence="1">The sequence shown here is derived from an EMBL/GenBank/DDBJ whole genome shotgun (WGS) entry which is preliminary data.</text>
</comment>
<accession>A0AAV6GTS4</accession>
<name>A0AAV6GTS4_9TELE</name>
<dbReference type="GO" id="GO:0045121">
    <property type="term" value="C:membrane raft"/>
    <property type="evidence" value="ECO:0007669"/>
    <property type="project" value="TreeGrafter"/>
</dbReference>
<dbReference type="GO" id="GO:0042110">
    <property type="term" value="P:T cell activation"/>
    <property type="evidence" value="ECO:0007669"/>
    <property type="project" value="TreeGrafter"/>
</dbReference>
<dbReference type="PANTHER" id="PTHR11422:SF5">
    <property type="entry name" value="DIVERSE IMMUNOGLOBULIN DOMAIN-CONTAINING PROTEIN 1.1 ISOFORM X1-RELATED"/>
    <property type="match status" value="1"/>
</dbReference>
<gene>
    <name evidence="1" type="ORF">AALO_G00116030</name>
</gene>
<evidence type="ECO:0000313" key="1">
    <source>
        <dbReference type="EMBL" id="KAG5277307.1"/>
    </source>
</evidence>
<dbReference type="GO" id="GO:0035723">
    <property type="term" value="P:interleukin-15-mediated signaling pathway"/>
    <property type="evidence" value="ECO:0007669"/>
    <property type="project" value="TreeGrafter"/>
</dbReference>
<dbReference type="GO" id="GO:0070374">
    <property type="term" value="P:positive regulation of ERK1 and ERK2 cascade"/>
    <property type="evidence" value="ECO:0007669"/>
    <property type="project" value="TreeGrafter"/>
</dbReference>
<keyword evidence="2" id="KW-1185">Reference proteome</keyword>
<dbReference type="GO" id="GO:0042289">
    <property type="term" value="F:MHC class II protein binding"/>
    <property type="evidence" value="ECO:0007669"/>
    <property type="project" value="TreeGrafter"/>
</dbReference>
<evidence type="ECO:0000313" key="2">
    <source>
        <dbReference type="Proteomes" id="UP000823561"/>
    </source>
</evidence>
<dbReference type="AlphaFoldDB" id="A0AAV6GTS4"/>
<dbReference type="EMBL" id="JADWDJ010000008">
    <property type="protein sequence ID" value="KAG5277307.1"/>
    <property type="molecule type" value="Genomic_DNA"/>
</dbReference>
<proteinExistence type="predicted"/>
<dbReference type="SUPFAM" id="SSF48726">
    <property type="entry name" value="Immunoglobulin"/>
    <property type="match status" value="1"/>
</dbReference>
<evidence type="ECO:0008006" key="3">
    <source>
        <dbReference type="Google" id="ProtNLM"/>
    </source>
</evidence>
<dbReference type="GO" id="GO:0009897">
    <property type="term" value="C:external side of plasma membrane"/>
    <property type="evidence" value="ECO:0007669"/>
    <property type="project" value="TreeGrafter"/>
</dbReference>
<dbReference type="InterPro" id="IPR013783">
    <property type="entry name" value="Ig-like_fold"/>
</dbReference>
<dbReference type="Proteomes" id="UP000823561">
    <property type="component" value="Chromosome 8"/>
</dbReference>
<dbReference type="GO" id="GO:1990782">
    <property type="term" value="F:protein tyrosine kinase binding"/>
    <property type="evidence" value="ECO:0007669"/>
    <property type="project" value="TreeGrafter"/>
</dbReference>
<organism evidence="1 2">
    <name type="scientific">Alosa alosa</name>
    <name type="common">allis shad</name>
    <dbReference type="NCBI Taxonomy" id="278164"/>
    <lineage>
        <taxon>Eukaryota</taxon>
        <taxon>Metazoa</taxon>
        <taxon>Chordata</taxon>
        <taxon>Craniata</taxon>
        <taxon>Vertebrata</taxon>
        <taxon>Euteleostomi</taxon>
        <taxon>Actinopterygii</taxon>
        <taxon>Neopterygii</taxon>
        <taxon>Teleostei</taxon>
        <taxon>Clupei</taxon>
        <taxon>Clupeiformes</taxon>
        <taxon>Clupeoidei</taxon>
        <taxon>Clupeidae</taxon>
        <taxon>Alosa</taxon>
    </lineage>
</organism>
<dbReference type="Gene3D" id="2.60.40.10">
    <property type="entry name" value="Immunoglobulins"/>
    <property type="match status" value="1"/>
</dbReference>
<reference evidence="1" key="1">
    <citation type="submission" date="2020-10" db="EMBL/GenBank/DDBJ databases">
        <title>Chromosome-scale genome assembly of the Allis shad, Alosa alosa.</title>
        <authorList>
            <person name="Margot Z."/>
            <person name="Christophe K."/>
            <person name="Cabau C."/>
            <person name="Louis A."/>
            <person name="Berthelot C."/>
            <person name="Parey E."/>
            <person name="Roest Crollius H."/>
            <person name="Montfort J."/>
            <person name="Robinson-Rechavi M."/>
            <person name="Bucao C."/>
            <person name="Bouchez O."/>
            <person name="Gislard M."/>
            <person name="Lluch J."/>
            <person name="Milhes M."/>
            <person name="Lampietro C."/>
            <person name="Lopez Roques C."/>
            <person name="Donnadieu C."/>
            <person name="Braasch I."/>
            <person name="Desvignes T."/>
            <person name="Postlethwait J."/>
            <person name="Bobe J."/>
            <person name="Guiguen Y."/>
        </authorList>
    </citation>
    <scope>NUCLEOTIDE SEQUENCE</scope>
    <source>
        <strain evidence="1">M-15738</strain>
        <tissue evidence="1">Blood</tissue>
    </source>
</reference>
<protein>
    <recommendedName>
        <fullName evidence="3">Ig-like domain-containing protein</fullName>
    </recommendedName>
</protein>
<dbReference type="InterPro" id="IPR036179">
    <property type="entry name" value="Ig-like_dom_sf"/>
</dbReference>
<sequence length="238" mass="26901">MAVEKGTCTLLIFCITTILHTGVRGYWDRYRYRAAGGHVLLPCADMCISDCHNTVWTYSNSQGQKYEVMTFGKVRTDNTKRAERMSPDFCCRLNIVNVTAEDAGEYYCGPGAGEVYLHVLEISEPPSISNNGTDGDVTLSCILHTHEGCEKVSSTNRIHLSWIDEEASTLQENADHQIQNISTCHTTLKESHLHQREKTWRCQLTTRWHNITATYTKFDPTGGLELMTESDKMGKTRK</sequence>
<dbReference type="PANTHER" id="PTHR11422">
    <property type="entry name" value="T-CELL SURFACE GLYCOPROTEIN CD4"/>
    <property type="match status" value="1"/>
</dbReference>